<dbReference type="SUPFAM" id="SSF52768">
    <property type="entry name" value="Arginase/deacetylase"/>
    <property type="match status" value="1"/>
</dbReference>
<evidence type="ECO:0000256" key="1">
    <source>
        <dbReference type="ARBA" id="ARBA00004123"/>
    </source>
</evidence>
<evidence type="ECO:0000259" key="10">
    <source>
        <dbReference type="Pfam" id="PF00850"/>
    </source>
</evidence>
<keyword evidence="4 8" id="KW-0156">Chromatin regulator</keyword>
<dbReference type="PANTHER" id="PTHR10625:SF36">
    <property type="entry name" value="HISTONE DEACETYLASE 3"/>
    <property type="match status" value="1"/>
</dbReference>
<dbReference type="InterPro" id="IPR023801">
    <property type="entry name" value="His_deacetylse_dom"/>
</dbReference>
<evidence type="ECO:0000256" key="7">
    <source>
        <dbReference type="ARBA" id="ARBA00023242"/>
    </source>
</evidence>
<comment type="similarity">
    <text evidence="8">Belongs to the histone deacetylase family. HD Type 1 subfamily.</text>
</comment>
<gene>
    <name evidence="11" type="primary">HOS2</name>
    <name evidence="11" type="ORF">HK105_204384</name>
</gene>
<accession>A0ABR4N8V5</accession>
<protein>
    <recommendedName>
        <fullName evidence="2 8">Histone deacetylase</fullName>
        <ecNumber evidence="2 8">3.5.1.98</ecNumber>
    </recommendedName>
</protein>
<evidence type="ECO:0000256" key="5">
    <source>
        <dbReference type="ARBA" id="ARBA00023015"/>
    </source>
</evidence>
<evidence type="ECO:0000256" key="2">
    <source>
        <dbReference type="ARBA" id="ARBA00012111"/>
    </source>
</evidence>
<evidence type="ECO:0000256" key="9">
    <source>
        <dbReference type="SAM" id="MobiDB-lite"/>
    </source>
</evidence>
<name>A0ABR4N8V5_9FUNG</name>
<feature type="compositionally biased region" description="Low complexity" evidence="9">
    <location>
        <begin position="461"/>
        <end position="479"/>
    </location>
</feature>
<evidence type="ECO:0000256" key="4">
    <source>
        <dbReference type="ARBA" id="ARBA00022853"/>
    </source>
</evidence>
<evidence type="ECO:0000313" key="11">
    <source>
        <dbReference type="EMBL" id="KAL2915960.1"/>
    </source>
</evidence>
<dbReference type="Proteomes" id="UP001527925">
    <property type="component" value="Unassembled WGS sequence"/>
</dbReference>
<dbReference type="InterPro" id="IPR000286">
    <property type="entry name" value="HDACs"/>
</dbReference>
<comment type="subcellular location">
    <subcellularLocation>
        <location evidence="1 8">Nucleus</location>
    </subcellularLocation>
</comment>
<dbReference type="InterPro" id="IPR023696">
    <property type="entry name" value="Ureohydrolase_dom_sf"/>
</dbReference>
<organism evidence="11 12">
    <name type="scientific">Polyrhizophydium stewartii</name>
    <dbReference type="NCBI Taxonomy" id="2732419"/>
    <lineage>
        <taxon>Eukaryota</taxon>
        <taxon>Fungi</taxon>
        <taxon>Fungi incertae sedis</taxon>
        <taxon>Chytridiomycota</taxon>
        <taxon>Chytridiomycota incertae sedis</taxon>
        <taxon>Chytridiomycetes</taxon>
        <taxon>Rhizophydiales</taxon>
        <taxon>Rhizophydiales incertae sedis</taxon>
        <taxon>Polyrhizophydium</taxon>
    </lineage>
</organism>
<dbReference type="PANTHER" id="PTHR10625">
    <property type="entry name" value="HISTONE DEACETYLASE HDAC1-RELATED"/>
    <property type="match status" value="1"/>
</dbReference>
<keyword evidence="12" id="KW-1185">Reference proteome</keyword>
<evidence type="ECO:0000256" key="6">
    <source>
        <dbReference type="ARBA" id="ARBA00023163"/>
    </source>
</evidence>
<feature type="compositionally biased region" description="Basic and acidic residues" evidence="9">
    <location>
        <begin position="445"/>
        <end position="460"/>
    </location>
</feature>
<dbReference type="EMBL" id="JADGIZ020000019">
    <property type="protein sequence ID" value="KAL2915960.1"/>
    <property type="molecule type" value="Genomic_DNA"/>
</dbReference>
<dbReference type="InterPro" id="IPR003084">
    <property type="entry name" value="HDAC_I/II"/>
</dbReference>
<keyword evidence="7 8" id="KW-0539">Nucleus</keyword>
<keyword evidence="3 8" id="KW-0378">Hydrolase</keyword>
<evidence type="ECO:0000313" key="12">
    <source>
        <dbReference type="Proteomes" id="UP001527925"/>
    </source>
</evidence>
<reference evidence="11 12" key="1">
    <citation type="submission" date="2023-09" db="EMBL/GenBank/DDBJ databases">
        <title>Pangenome analysis of Batrachochytrium dendrobatidis and related Chytrids.</title>
        <authorList>
            <person name="Yacoub M.N."/>
            <person name="Stajich J.E."/>
            <person name="James T.Y."/>
        </authorList>
    </citation>
    <scope>NUCLEOTIDE SEQUENCE [LARGE SCALE GENOMIC DNA]</scope>
    <source>
        <strain evidence="11 12">JEL0888</strain>
    </source>
</reference>
<keyword evidence="6 8" id="KW-0804">Transcription</keyword>
<dbReference type="Gene3D" id="3.40.800.20">
    <property type="entry name" value="Histone deacetylase domain"/>
    <property type="match status" value="1"/>
</dbReference>
<dbReference type="InterPro" id="IPR037138">
    <property type="entry name" value="His_deacetylse_dom_sf"/>
</dbReference>
<comment type="caution">
    <text evidence="11">The sequence shown here is derived from an EMBL/GenBank/DDBJ whole genome shotgun (WGS) entry which is preliminary data.</text>
</comment>
<feature type="compositionally biased region" description="Acidic residues" evidence="9">
    <location>
        <begin position="492"/>
        <end position="502"/>
    </location>
</feature>
<dbReference type="PIRSF" id="PIRSF037913">
    <property type="entry name" value="His_deacetylse_1"/>
    <property type="match status" value="1"/>
</dbReference>
<dbReference type="GO" id="GO:0141221">
    <property type="term" value="F:histone deacetylase activity, hydrolytic mechanism"/>
    <property type="evidence" value="ECO:0007669"/>
    <property type="project" value="UniProtKB-EC"/>
</dbReference>
<dbReference type="PRINTS" id="PR01271">
    <property type="entry name" value="HISDACETLASE"/>
</dbReference>
<proteinExistence type="inferred from homology"/>
<keyword evidence="5 8" id="KW-0805">Transcription regulation</keyword>
<evidence type="ECO:0000256" key="3">
    <source>
        <dbReference type="ARBA" id="ARBA00022801"/>
    </source>
</evidence>
<dbReference type="Pfam" id="PF00850">
    <property type="entry name" value="Hist_deacetyl"/>
    <property type="match status" value="1"/>
</dbReference>
<dbReference type="EC" id="3.5.1.98" evidence="2 8"/>
<sequence length="502" mass="55867">MSSQWPPPLGAVQSTVGPHSKERIAYLHRNEVGNFHYGEGHPMKPARLALTHNLVVGYGLHRKMNVYTPRLATDVEMTQFHTEDYIAFLQSVTPDNIQNYTKFLAKHSLGVDDCPVFEGMFDFCRISAGGSIEGARKLNAMAADIAINWSGGLHHAKKFEASGFCYVNDIVLAILELLRYHPRVIYIDIDVHHGDGVQEAFYHSNRVMTVSFHRYDGTFFPGTGSLDEIGAREGKQYSVNVPLLPFIDDASYFSIFRDVINKVMETFRPSVIVLQCGADSLASDRLGCFNLSIKGHGECVRHMKSFGLPMLVLGGGGYTIRNVARCWTYETSVLTDTELPNDLPYNAYLSHYGPDFKLHPPIVDGHSENLNTRQYLESVRVSIFEQLRYLDGAPSVQMQAIPPSLGSFLARQDDRADEDEDRAPDRRANGYTYARRDRHRTAVHPGEHYDSDRDNDHDPGSDLSDSFSDLGGSSSAGDAAAREIDVDGAGLDPDDEGDELDI</sequence>
<comment type="catalytic activity">
    <reaction evidence="8">
        <text>N(6)-acetyl-L-lysyl-[histone] + H2O = L-lysyl-[histone] + acetate</text>
        <dbReference type="Rhea" id="RHEA:58196"/>
        <dbReference type="Rhea" id="RHEA-COMP:9845"/>
        <dbReference type="Rhea" id="RHEA-COMP:11338"/>
        <dbReference type="ChEBI" id="CHEBI:15377"/>
        <dbReference type="ChEBI" id="CHEBI:29969"/>
        <dbReference type="ChEBI" id="CHEBI:30089"/>
        <dbReference type="ChEBI" id="CHEBI:61930"/>
        <dbReference type="EC" id="3.5.1.98"/>
    </reaction>
</comment>
<feature type="region of interest" description="Disordered" evidence="9">
    <location>
        <begin position="412"/>
        <end position="502"/>
    </location>
</feature>
<feature type="domain" description="Histone deacetylase" evidence="10">
    <location>
        <begin position="41"/>
        <end position="333"/>
    </location>
</feature>
<evidence type="ECO:0000256" key="8">
    <source>
        <dbReference type="PIRNR" id="PIRNR037913"/>
    </source>
</evidence>
<dbReference type="PRINTS" id="PR01270">
    <property type="entry name" value="HDASUPER"/>
</dbReference>